<name>A0AAU8LR92_9BACT</name>
<comment type="subunit">
    <text evidence="13">Interacts with the Sec translocase complex via SecD. Specifically interacts with transmembrane segments of nascent integral membrane proteins during membrane integration.</text>
</comment>
<evidence type="ECO:0000256" key="10">
    <source>
        <dbReference type="ARBA" id="ARBA00023186"/>
    </source>
</evidence>
<dbReference type="AlphaFoldDB" id="A0AAU8LR92"/>
<organism evidence="17">
    <name type="scientific">Candidatus Electrothrix aestuarii</name>
    <dbReference type="NCBI Taxonomy" id="3062594"/>
    <lineage>
        <taxon>Bacteria</taxon>
        <taxon>Pseudomonadati</taxon>
        <taxon>Thermodesulfobacteriota</taxon>
        <taxon>Desulfobulbia</taxon>
        <taxon>Desulfobulbales</taxon>
        <taxon>Desulfobulbaceae</taxon>
        <taxon>Candidatus Electrothrix</taxon>
    </lineage>
</organism>
<evidence type="ECO:0000256" key="1">
    <source>
        <dbReference type="ARBA" id="ARBA00004429"/>
    </source>
</evidence>
<evidence type="ECO:0000259" key="15">
    <source>
        <dbReference type="Pfam" id="PF02096"/>
    </source>
</evidence>
<dbReference type="InterPro" id="IPR001708">
    <property type="entry name" value="YidC/ALB3/OXA1/COX18"/>
</dbReference>
<evidence type="ECO:0000256" key="4">
    <source>
        <dbReference type="ARBA" id="ARBA00022448"/>
    </source>
</evidence>
<keyword evidence="10 13" id="KW-0143">Chaperone</keyword>
<dbReference type="InterPro" id="IPR019998">
    <property type="entry name" value="Membr_insert_YidC"/>
</dbReference>
<comment type="subcellular location">
    <subcellularLocation>
        <location evidence="1">Cell inner membrane</location>
        <topology evidence="1">Multi-pass membrane protein</topology>
    </subcellularLocation>
    <subcellularLocation>
        <location evidence="13">Cell membrane</location>
        <topology evidence="13">Multi-pass membrane protein</topology>
    </subcellularLocation>
</comment>
<reference evidence="17" key="1">
    <citation type="journal article" date="2024" name="Syst. Appl. Microbiol.">
        <title>First single-strain enrichments of Electrothrix cable bacteria, description of E. aestuarii sp. nov. and E. rattekaaiensis sp. nov., and proposal of a cable bacteria taxonomy following the rules of the SeqCode.</title>
        <authorList>
            <person name="Plum-Jensen L.E."/>
            <person name="Schramm A."/>
            <person name="Marshall I.P.G."/>
        </authorList>
    </citation>
    <scope>NUCLEOTIDE SEQUENCE</scope>
    <source>
        <strain evidence="17">Rat1</strain>
    </source>
</reference>
<sequence length="573" mass="62498">MDMQRAFLAIIISFVILIGYQHYFMPAAPPVVPGQVAQQGDGASGSATPQGGDTSSASPQTVSTAVGQGSEAGQAPVKTTVAVDENARDITVNTPLYTAIFFEQGGGLKSFVLKKYRTAKAEDAPSMEMVTTTNPAELPMIFSLDNGAGLELPLFKAEATSVQVGEGGPGHLKMTAMQADGIRIERYLTFTPDTYLIDSRYVVTNTSAVPLQISPALVMTNGPFAFGAASGGYLSGGATGMFSGPAAYVSGKLEEIKVKKLANGPFVLQGAVRWAAHVDNYFMNALIPGGNTVGAFTAQGKDKVRTVLSNGILKLNPEESKEFRYEGFFGPKKLAYLKATGYDLAEAINFGWFDILAKPMLYLLNFFYSVFGNYGVAIILLTCLIKGTFWPITQKGMKSMKNMQKLQPKVAKLREKYKDDPMKVNQEMMALYKTYKVNPVGGCLPMFIQIPFFFALYRVLMAAIELRHAPFMFWINDLSAPDRLMVGFDIPYLHGIPVLTILMGGSMYLQQKMTPTTADPTQAKVMQFLPIIFTAMFINFASGLVLYWFVNNLLSILQQQLINRQTGRGTTTA</sequence>
<dbReference type="PRINTS" id="PR00701">
    <property type="entry name" value="60KDINNERMP"/>
</dbReference>
<dbReference type="CDD" id="cd20070">
    <property type="entry name" value="5TM_YidC_Alb3"/>
    <property type="match status" value="1"/>
</dbReference>
<feature type="transmembrane region" description="Helical" evidence="13">
    <location>
        <begin position="484"/>
        <end position="508"/>
    </location>
</feature>
<dbReference type="PRINTS" id="PR01900">
    <property type="entry name" value="YIDCPROTEIN"/>
</dbReference>
<keyword evidence="6 13" id="KW-0812">Transmembrane</keyword>
<dbReference type="GO" id="GO:0032977">
    <property type="term" value="F:membrane insertase activity"/>
    <property type="evidence" value="ECO:0007669"/>
    <property type="project" value="InterPro"/>
</dbReference>
<feature type="transmembrane region" description="Helical" evidence="13">
    <location>
        <begin position="443"/>
        <end position="464"/>
    </location>
</feature>
<dbReference type="NCBIfam" id="NF002353">
    <property type="entry name" value="PRK01318.1-4"/>
    <property type="match status" value="1"/>
</dbReference>
<keyword evidence="9 13" id="KW-0472">Membrane</keyword>
<evidence type="ECO:0000256" key="6">
    <source>
        <dbReference type="ARBA" id="ARBA00022692"/>
    </source>
</evidence>
<dbReference type="KEGG" id="eaj:Q3M24_13630"/>
<dbReference type="GO" id="GO:0005886">
    <property type="term" value="C:plasma membrane"/>
    <property type="evidence" value="ECO:0007669"/>
    <property type="project" value="UniProtKB-SubCell"/>
</dbReference>
<feature type="transmembrane region" description="Helical" evidence="13">
    <location>
        <begin position="528"/>
        <end position="550"/>
    </location>
</feature>
<gene>
    <name evidence="13 17" type="primary">yidC</name>
    <name evidence="17" type="ORF">Q3M24_13630</name>
</gene>
<proteinExistence type="inferred from homology"/>
<evidence type="ECO:0000259" key="16">
    <source>
        <dbReference type="Pfam" id="PF14849"/>
    </source>
</evidence>
<evidence type="ECO:0000256" key="13">
    <source>
        <dbReference type="HAMAP-Rule" id="MF_01810"/>
    </source>
</evidence>
<dbReference type="InterPro" id="IPR038221">
    <property type="entry name" value="YidC_periplasmic_sf"/>
</dbReference>
<evidence type="ECO:0000256" key="9">
    <source>
        <dbReference type="ARBA" id="ARBA00023136"/>
    </source>
</evidence>
<keyword evidence="8 13" id="KW-1133">Transmembrane helix</keyword>
<dbReference type="CDD" id="cd19961">
    <property type="entry name" value="EcYidC-like_peri"/>
    <property type="match status" value="1"/>
</dbReference>
<dbReference type="HAMAP" id="MF_01810">
    <property type="entry name" value="YidC_type1"/>
    <property type="match status" value="1"/>
</dbReference>
<dbReference type="Pfam" id="PF14849">
    <property type="entry name" value="YidC_periplas"/>
    <property type="match status" value="1"/>
</dbReference>
<feature type="transmembrane region" description="Helical" evidence="13">
    <location>
        <begin position="7"/>
        <end position="25"/>
    </location>
</feature>
<evidence type="ECO:0000256" key="5">
    <source>
        <dbReference type="ARBA" id="ARBA00022475"/>
    </source>
</evidence>
<feature type="domain" description="Membrane insertase YidC N-terminal" evidence="16">
    <location>
        <begin position="90"/>
        <end position="362"/>
    </location>
</feature>
<dbReference type="PANTHER" id="PTHR12428">
    <property type="entry name" value="OXA1"/>
    <property type="match status" value="1"/>
</dbReference>
<keyword evidence="5 13" id="KW-1003">Cell membrane</keyword>
<evidence type="ECO:0000256" key="14">
    <source>
        <dbReference type="SAM" id="MobiDB-lite"/>
    </source>
</evidence>
<evidence type="ECO:0000256" key="11">
    <source>
        <dbReference type="ARBA" id="ARBA00033245"/>
    </source>
</evidence>
<dbReference type="EMBL" id="CP159373">
    <property type="protein sequence ID" value="XCN71350.1"/>
    <property type="molecule type" value="Genomic_DNA"/>
</dbReference>
<evidence type="ECO:0000256" key="7">
    <source>
        <dbReference type="ARBA" id="ARBA00022927"/>
    </source>
</evidence>
<evidence type="ECO:0000256" key="2">
    <source>
        <dbReference type="ARBA" id="ARBA00010527"/>
    </source>
</evidence>
<dbReference type="GO" id="GO:0015031">
    <property type="term" value="P:protein transport"/>
    <property type="evidence" value="ECO:0007669"/>
    <property type="project" value="UniProtKB-KW"/>
</dbReference>
<dbReference type="Pfam" id="PF02096">
    <property type="entry name" value="60KD_IMP"/>
    <property type="match status" value="1"/>
</dbReference>
<evidence type="ECO:0000256" key="3">
    <source>
        <dbReference type="ARBA" id="ARBA00015325"/>
    </source>
</evidence>
<dbReference type="Gene3D" id="2.70.98.90">
    <property type="match status" value="1"/>
</dbReference>
<dbReference type="NCBIfam" id="TIGR03593">
    <property type="entry name" value="yidC_nterm"/>
    <property type="match status" value="1"/>
</dbReference>
<dbReference type="InterPro" id="IPR028053">
    <property type="entry name" value="Membr_insert_YidC_N"/>
</dbReference>
<accession>A0AAU8LR92</accession>
<evidence type="ECO:0000256" key="12">
    <source>
        <dbReference type="ARBA" id="ARBA00033342"/>
    </source>
</evidence>
<dbReference type="InterPro" id="IPR028055">
    <property type="entry name" value="YidC/Oxa/ALB_C"/>
</dbReference>
<feature type="compositionally biased region" description="Polar residues" evidence="14">
    <location>
        <begin position="45"/>
        <end position="67"/>
    </location>
</feature>
<reference evidence="17" key="2">
    <citation type="submission" date="2024-06" db="EMBL/GenBank/DDBJ databases">
        <authorList>
            <person name="Plum-Jensen L.E."/>
            <person name="Schramm A."/>
            <person name="Marshall I.P.G."/>
        </authorList>
    </citation>
    <scope>NUCLEOTIDE SEQUENCE</scope>
    <source>
        <strain evidence="17">Rat1</strain>
    </source>
</reference>
<keyword evidence="7 13" id="KW-0653">Protein transport</keyword>
<dbReference type="InterPro" id="IPR047196">
    <property type="entry name" value="YidC_ALB_C"/>
</dbReference>
<feature type="domain" description="Membrane insertase YidC/Oxa/ALB C-terminal" evidence="15">
    <location>
        <begin position="374"/>
        <end position="564"/>
    </location>
</feature>
<protein>
    <recommendedName>
        <fullName evidence="3 13">Membrane protein insertase YidC</fullName>
    </recommendedName>
    <alternativeName>
        <fullName evidence="12 13">Foldase YidC</fullName>
    </alternativeName>
    <alternativeName>
        <fullName evidence="11 13">Membrane integrase YidC</fullName>
    </alternativeName>
    <alternativeName>
        <fullName evidence="13">Membrane protein YidC</fullName>
    </alternativeName>
</protein>
<keyword evidence="4 13" id="KW-0813">Transport</keyword>
<dbReference type="PANTHER" id="PTHR12428:SF65">
    <property type="entry name" value="CYTOCHROME C OXIDASE ASSEMBLY PROTEIN COX18, MITOCHONDRIAL"/>
    <property type="match status" value="1"/>
</dbReference>
<comment type="function">
    <text evidence="13">Required for the insertion and/or proper folding and/or complex formation of integral membrane proteins into the membrane. Involved in integration of membrane proteins that insert both dependently and independently of the Sec translocase complex, as well as at least some lipoproteins. Aids folding of multispanning membrane proteins.</text>
</comment>
<comment type="similarity">
    <text evidence="2 13">Belongs to the OXA1/ALB3/YidC family. Type 1 subfamily.</text>
</comment>
<evidence type="ECO:0000256" key="8">
    <source>
        <dbReference type="ARBA" id="ARBA00022989"/>
    </source>
</evidence>
<dbReference type="NCBIfam" id="TIGR03592">
    <property type="entry name" value="yidC_oxa1_cterm"/>
    <property type="match status" value="1"/>
</dbReference>
<evidence type="ECO:0000313" key="17">
    <source>
        <dbReference type="EMBL" id="XCN71350.1"/>
    </source>
</evidence>
<dbReference type="GO" id="GO:0051205">
    <property type="term" value="P:protein insertion into membrane"/>
    <property type="evidence" value="ECO:0007669"/>
    <property type="project" value="TreeGrafter"/>
</dbReference>
<feature type="transmembrane region" description="Helical" evidence="13">
    <location>
        <begin position="366"/>
        <end position="392"/>
    </location>
</feature>
<feature type="region of interest" description="Disordered" evidence="14">
    <location>
        <begin position="35"/>
        <end position="76"/>
    </location>
</feature>